<gene>
    <name evidence="7" type="ORF">SAMN05444171_7933</name>
</gene>
<protein>
    <recommendedName>
        <fullName evidence="3">Chitooligosaccharide deacetylase</fullName>
    </recommendedName>
    <alternativeName>
        <fullName evidence="5">Nodulation protein B</fullName>
    </alternativeName>
</protein>
<evidence type="ECO:0000256" key="4">
    <source>
        <dbReference type="ARBA" id="ARBA00022729"/>
    </source>
</evidence>
<reference evidence="7 8" key="1">
    <citation type="submission" date="2016-10" db="EMBL/GenBank/DDBJ databases">
        <authorList>
            <person name="de Groot N.N."/>
        </authorList>
    </citation>
    <scope>NUCLEOTIDE SEQUENCE [LARGE SCALE GENOMIC DNA]</scope>
    <source>
        <strain evidence="7 8">GAS522</strain>
    </source>
</reference>
<keyword evidence="4" id="KW-0732">Signal</keyword>
<evidence type="ECO:0000313" key="7">
    <source>
        <dbReference type="EMBL" id="SEE76441.1"/>
    </source>
</evidence>
<dbReference type="InterPro" id="IPR051398">
    <property type="entry name" value="Polysacch_Deacetylase"/>
</dbReference>
<name>A0A1H5LJ57_9BRAD</name>
<dbReference type="Pfam" id="PF01522">
    <property type="entry name" value="Polysacc_deac_1"/>
    <property type="match status" value="1"/>
</dbReference>
<dbReference type="InterPro" id="IPR002509">
    <property type="entry name" value="NODB_dom"/>
</dbReference>
<evidence type="ECO:0000256" key="1">
    <source>
        <dbReference type="ARBA" id="ARBA00003236"/>
    </source>
</evidence>
<dbReference type="AlphaFoldDB" id="A0A1H5LJ57"/>
<comment type="function">
    <text evidence="1">Is involved in generating a small heat-stable compound (Nod), an acylated oligomer of N-acetylglucosamine, that stimulates mitosis in various plant protoplasts.</text>
</comment>
<evidence type="ECO:0000313" key="8">
    <source>
        <dbReference type="Proteomes" id="UP000183208"/>
    </source>
</evidence>
<dbReference type="CDD" id="cd10968">
    <property type="entry name" value="CE4_Mlr8448_like_5s"/>
    <property type="match status" value="1"/>
</dbReference>
<proteinExistence type="inferred from homology"/>
<dbReference type="PANTHER" id="PTHR34216:SF7">
    <property type="entry name" value="POLY-BETA-1,6-N-ACETYL-D-GLUCOSAMINE N-DEACETYLASE"/>
    <property type="match status" value="1"/>
</dbReference>
<feature type="domain" description="NodB homology" evidence="6">
    <location>
        <begin position="116"/>
        <end position="372"/>
    </location>
</feature>
<evidence type="ECO:0000259" key="6">
    <source>
        <dbReference type="PROSITE" id="PS51677"/>
    </source>
</evidence>
<dbReference type="Proteomes" id="UP000183208">
    <property type="component" value="Unassembled WGS sequence"/>
</dbReference>
<dbReference type="InterPro" id="IPR011330">
    <property type="entry name" value="Glyco_hydro/deAcase_b/a-brl"/>
</dbReference>
<dbReference type="SUPFAM" id="SSF88713">
    <property type="entry name" value="Glycoside hydrolase/deacetylase"/>
    <property type="match status" value="1"/>
</dbReference>
<evidence type="ECO:0000256" key="5">
    <source>
        <dbReference type="ARBA" id="ARBA00032976"/>
    </source>
</evidence>
<comment type="similarity">
    <text evidence="2">Belongs to the polysaccharide deacetylase family.</text>
</comment>
<dbReference type="GO" id="GO:0005975">
    <property type="term" value="P:carbohydrate metabolic process"/>
    <property type="evidence" value="ECO:0007669"/>
    <property type="project" value="InterPro"/>
</dbReference>
<sequence>MSTKRNNIAVAARTLGRGWGRTLASDTGILQRARMELAYFSGYARWKQRQTGGAGVILRFERVRPRQSQRFQPHRAGEITPQFLDRTIRALKRWKFDLVTIDEVCRRAVTLPKPRPFVCLTFDGGYKDVITAAYPVLARHGVPFVVYLPTAFPDGLGEMWWLALEELIARESRISLVIDRKERHFATRHVSEKHDAFEFLVSWMRTLPPSDLSFAINDLCKRYSLDLAALSRSASMDWDDLARLAADPLVTIGSATVNCPVLSNLRDADARREIAMGKAVAETAFRRDVRHFAYPFGDRESWRRQHLEMAQEIGFASAVSAIPGVVEPKGYTNLHALPRVGWDGRQRSLRMMRVILSGMMFPPVKPTRDNLA</sequence>
<dbReference type="GO" id="GO:0016810">
    <property type="term" value="F:hydrolase activity, acting on carbon-nitrogen (but not peptide) bonds"/>
    <property type="evidence" value="ECO:0007669"/>
    <property type="project" value="InterPro"/>
</dbReference>
<dbReference type="PANTHER" id="PTHR34216">
    <property type="match status" value="1"/>
</dbReference>
<accession>A0A1H5LJ57</accession>
<organism evidence="7 8">
    <name type="scientific">Bradyrhizobium lablabi</name>
    <dbReference type="NCBI Taxonomy" id="722472"/>
    <lineage>
        <taxon>Bacteria</taxon>
        <taxon>Pseudomonadati</taxon>
        <taxon>Pseudomonadota</taxon>
        <taxon>Alphaproteobacteria</taxon>
        <taxon>Hyphomicrobiales</taxon>
        <taxon>Nitrobacteraceae</taxon>
        <taxon>Bradyrhizobium</taxon>
    </lineage>
</organism>
<dbReference type="Gene3D" id="3.20.20.370">
    <property type="entry name" value="Glycoside hydrolase/deacetylase"/>
    <property type="match status" value="1"/>
</dbReference>
<evidence type="ECO:0000256" key="3">
    <source>
        <dbReference type="ARBA" id="ARBA00020071"/>
    </source>
</evidence>
<dbReference type="EMBL" id="FNTI01000002">
    <property type="protein sequence ID" value="SEE76441.1"/>
    <property type="molecule type" value="Genomic_DNA"/>
</dbReference>
<evidence type="ECO:0000256" key="2">
    <source>
        <dbReference type="ARBA" id="ARBA00010973"/>
    </source>
</evidence>
<dbReference type="PROSITE" id="PS51677">
    <property type="entry name" value="NODB"/>
    <property type="match status" value="1"/>
</dbReference>